<protein>
    <submittedName>
        <fullName evidence="1">Uncharacterized protein</fullName>
    </submittedName>
</protein>
<accession>A0A1V0GVS3</accession>
<dbReference type="AlphaFoldDB" id="A0A1V0GVS3"/>
<dbReference type="Proteomes" id="UP000191257">
    <property type="component" value="Chromosome"/>
</dbReference>
<evidence type="ECO:0000313" key="2">
    <source>
        <dbReference type="Proteomes" id="UP000191257"/>
    </source>
</evidence>
<evidence type="ECO:0000313" key="1">
    <source>
        <dbReference type="EMBL" id="ARC37890.1"/>
    </source>
</evidence>
<dbReference type="KEGG" id="pye:A6J80_17405"/>
<dbReference type="STRING" id="147645.A6J80_17405"/>
<reference evidence="1" key="1">
    <citation type="submission" date="2017-12" db="EMBL/GenBank/DDBJ databases">
        <title>FDA dAtabase for Regulatory Grade micrObial Sequences (FDA-ARGOS): Supporting development and validation of Infectious Disease Dx tests.</title>
        <authorList>
            <person name="Campos J."/>
            <person name="Goldberg B."/>
            <person name="Tallon L."/>
            <person name="Sadzewicz L."/>
            <person name="Sengamalay N."/>
            <person name="Ott S."/>
            <person name="Godinez A."/>
            <person name="Nagaraj S."/>
            <person name="Vyas G."/>
            <person name="Aluvathingal J."/>
            <person name="Nadendla S."/>
            <person name="Geyer C."/>
            <person name="Nandy P."/>
            <person name="Hobson J."/>
            <person name="Sichtig H."/>
        </authorList>
    </citation>
    <scope>NUCLEOTIDE SEQUENCE</scope>
    <source>
        <strain evidence="1">FDAARGOS_252</strain>
    </source>
</reference>
<sequence length="80" mass="8891">MKKSGYMDRAMRAADPRFARILGKLGYQRSDMEAAKAQEAEADALDALRAEYQDVVGKRAYHGWDADELREKIAAAKAGD</sequence>
<gene>
    <name evidence="1" type="ORF">A6J80_17405</name>
</gene>
<organism evidence="1 2">
    <name type="scientific">Paracoccus yeei</name>
    <dbReference type="NCBI Taxonomy" id="147645"/>
    <lineage>
        <taxon>Bacteria</taxon>
        <taxon>Pseudomonadati</taxon>
        <taxon>Pseudomonadota</taxon>
        <taxon>Alphaproteobacteria</taxon>
        <taxon>Rhodobacterales</taxon>
        <taxon>Paracoccaceae</taxon>
        <taxon>Paracoccus</taxon>
    </lineage>
</organism>
<name>A0A1V0GVS3_9RHOB</name>
<keyword evidence="2" id="KW-1185">Reference proteome</keyword>
<dbReference type="RefSeq" id="WP_080622351.1">
    <property type="nucleotide sequence ID" value="NZ_CAWMZI010000001.1"/>
</dbReference>
<dbReference type="EMBL" id="CP020442">
    <property type="protein sequence ID" value="ARC37890.1"/>
    <property type="molecule type" value="Genomic_DNA"/>
</dbReference>
<proteinExistence type="predicted"/>